<sequence length="142" mass="15118">MRAAVRRAAQRVGHRGALLVLLGTIALLYGASLITTPPVPHPIGLRLLLGLMPLKGWGYTLAAAGGIAVLCAPLRQGRDWPGFTVLVLVWLPWSLSFLTSWWPQGENPRGWVSALIFAALAGVPAACAGWEEPGEPPRRGSP</sequence>
<keyword evidence="1" id="KW-1133">Transmembrane helix</keyword>
<proteinExistence type="predicted"/>
<accession>A0ABS2U332</accession>
<keyword evidence="1" id="KW-0812">Transmembrane</keyword>
<keyword evidence="1" id="KW-0472">Membrane</keyword>
<protein>
    <submittedName>
        <fullName evidence="2">Uncharacterized protein</fullName>
    </submittedName>
</protein>
<comment type="caution">
    <text evidence="2">The sequence shown here is derived from an EMBL/GenBank/DDBJ whole genome shotgun (WGS) entry which is preliminary data.</text>
</comment>
<evidence type="ECO:0000313" key="2">
    <source>
        <dbReference type="EMBL" id="MBM9510003.1"/>
    </source>
</evidence>
<evidence type="ECO:0000313" key="3">
    <source>
        <dbReference type="Proteomes" id="UP000749040"/>
    </source>
</evidence>
<keyword evidence="3" id="KW-1185">Reference proteome</keyword>
<organism evidence="2 3">
    <name type="scientific">Actinacidiphila acididurans</name>
    <dbReference type="NCBI Taxonomy" id="2784346"/>
    <lineage>
        <taxon>Bacteria</taxon>
        <taxon>Bacillati</taxon>
        <taxon>Actinomycetota</taxon>
        <taxon>Actinomycetes</taxon>
        <taxon>Kitasatosporales</taxon>
        <taxon>Streptomycetaceae</taxon>
        <taxon>Actinacidiphila</taxon>
    </lineage>
</organism>
<dbReference type="RefSeq" id="WP_205363604.1">
    <property type="nucleotide sequence ID" value="NZ_JADKYB010000030.1"/>
</dbReference>
<feature type="transmembrane region" description="Helical" evidence="1">
    <location>
        <begin position="110"/>
        <end position="130"/>
    </location>
</feature>
<name>A0ABS2U332_9ACTN</name>
<gene>
    <name evidence="2" type="ORF">ITX44_36695</name>
</gene>
<dbReference type="EMBL" id="JADKYB010000030">
    <property type="protein sequence ID" value="MBM9510003.1"/>
    <property type="molecule type" value="Genomic_DNA"/>
</dbReference>
<feature type="transmembrane region" description="Helical" evidence="1">
    <location>
        <begin position="83"/>
        <end position="104"/>
    </location>
</feature>
<reference evidence="2 3" key="1">
    <citation type="submission" date="2021-01" db="EMBL/GenBank/DDBJ databases">
        <title>Streptomyces acididurans sp. nov., isolated from a peat swamp forest soil.</title>
        <authorList>
            <person name="Chantavorakit T."/>
            <person name="Duangmal K."/>
        </authorList>
    </citation>
    <scope>NUCLEOTIDE SEQUENCE [LARGE SCALE GENOMIC DNA]</scope>
    <source>
        <strain evidence="2 3">KK5PA1</strain>
    </source>
</reference>
<dbReference type="Proteomes" id="UP000749040">
    <property type="component" value="Unassembled WGS sequence"/>
</dbReference>
<feature type="transmembrane region" description="Helical" evidence="1">
    <location>
        <begin position="57"/>
        <end position="74"/>
    </location>
</feature>
<evidence type="ECO:0000256" key="1">
    <source>
        <dbReference type="SAM" id="Phobius"/>
    </source>
</evidence>